<organism evidence="2 3">
    <name type="scientific">Aequitasia blattaphilus</name>
    <dbReference type="NCBI Taxonomy" id="2949332"/>
    <lineage>
        <taxon>Bacteria</taxon>
        <taxon>Bacillati</taxon>
        <taxon>Bacillota</taxon>
        <taxon>Clostridia</taxon>
        <taxon>Lachnospirales</taxon>
        <taxon>Lachnospiraceae</taxon>
        <taxon>Aequitasia</taxon>
    </lineage>
</organism>
<accession>A0ABT1E671</accession>
<evidence type="ECO:0000256" key="1">
    <source>
        <dbReference type="ARBA" id="ARBA00023121"/>
    </source>
</evidence>
<dbReference type="PROSITE" id="PS51482">
    <property type="entry name" value="DEGV"/>
    <property type="match status" value="1"/>
</dbReference>
<keyword evidence="3" id="KW-1185">Reference proteome</keyword>
<dbReference type="InterPro" id="IPR043168">
    <property type="entry name" value="DegV_C"/>
</dbReference>
<gene>
    <name evidence="2" type="ORF">NK125_02820</name>
</gene>
<dbReference type="NCBIfam" id="TIGR00762">
    <property type="entry name" value="DegV"/>
    <property type="match status" value="1"/>
</dbReference>
<protein>
    <submittedName>
        <fullName evidence="2">DegV family protein</fullName>
    </submittedName>
</protein>
<dbReference type="InterPro" id="IPR003797">
    <property type="entry name" value="DegV"/>
</dbReference>
<dbReference type="Gene3D" id="2.20.28.50">
    <property type="entry name" value="degv family protein"/>
    <property type="match status" value="1"/>
</dbReference>
<dbReference type="PANTHER" id="PTHR33434:SF2">
    <property type="entry name" value="FATTY ACID-BINDING PROTEIN TM_1468"/>
    <property type="match status" value="1"/>
</dbReference>
<dbReference type="SUPFAM" id="SSF82549">
    <property type="entry name" value="DAK1/DegV-like"/>
    <property type="match status" value="1"/>
</dbReference>
<proteinExistence type="predicted"/>
<dbReference type="Gene3D" id="3.30.1180.10">
    <property type="match status" value="1"/>
</dbReference>
<dbReference type="Proteomes" id="UP001523566">
    <property type="component" value="Unassembled WGS sequence"/>
</dbReference>
<keyword evidence="1" id="KW-0446">Lipid-binding</keyword>
<evidence type="ECO:0000313" key="2">
    <source>
        <dbReference type="EMBL" id="MCP1101344.1"/>
    </source>
</evidence>
<dbReference type="RefSeq" id="WP_262065130.1">
    <property type="nucleotide sequence ID" value="NZ_JAMXOD010000003.1"/>
</dbReference>
<sequence length="279" mass="30976">MEYKVLVDSCGELTEEMKESGIFTSVPLSILVENYHIVDDESFNQGEFIKIAKESKECPRSACPSPEQYMDLFKGEEKRVYVVTLSSNLSGSYNSANLAKQMYEEEDGEKEIHIFDSNSASVGETLIALKIRECEERGLDFAALVEAVESYIEEQHTYFVLEDLDTLRKNGRLTGIKLLVASALNIKPILGSTPEGTIQQLGQGRGINKALQGMVKKIIPEIKNSSSKILAISHCNCKERALQVKEMILKLTKVKEVIILDTRGISTMYASNGGIIVVI</sequence>
<dbReference type="Gene3D" id="3.40.50.10440">
    <property type="entry name" value="Dihydroxyacetone kinase, domain 1"/>
    <property type="match status" value="1"/>
</dbReference>
<dbReference type="InterPro" id="IPR050270">
    <property type="entry name" value="DegV_domain_contain"/>
</dbReference>
<name>A0ABT1E671_9FIRM</name>
<reference evidence="2 3" key="1">
    <citation type="journal article" date="2022" name="Genome Biol. Evol.">
        <title>Host diet, physiology and behaviors set the stage for Lachnospiraceae cladogenesis.</title>
        <authorList>
            <person name="Vera-Ponce De Leon A."/>
            <person name="Schneider M."/>
            <person name="Jahnes B.C."/>
            <person name="Sadowski V."/>
            <person name="Camuy-Velez L.A."/>
            <person name="Duan J."/>
            <person name="Sabree Z.L."/>
        </authorList>
    </citation>
    <scope>NUCLEOTIDE SEQUENCE [LARGE SCALE GENOMIC DNA]</scope>
    <source>
        <strain evidence="2 3">PAL113</strain>
    </source>
</reference>
<dbReference type="PANTHER" id="PTHR33434">
    <property type="entry name" value="DEGV DOMAIN-CONTAINING PROTEIN DR_1986-RELATED"/>
    <property type="match status" value="1"/>
</dbReference>
<evidence type="ECO:0000313" key="3">
    <source>
        <dbReference type="Proteomes" id="UP001523566"/>
    </source>
</evidence>
<dbReference type="EMBL" id="JAMZFW010000003">
    <property type="protein sequence ID" value="MCP1101344.1"/>
    <property type="molecule type" value="Genomic_DNA"/>
</dbReference>
<dbReference type="Pfam" id="PF02645">
    <property type="entry name" value="DegV"/>
    <property type="match status" value="1"/>
</dbReference>
<comment type="caution">
    <text evidence="2">The sequence shown here is derived from an EMBL/GenBank/DDBJ whole genome shotgun (WGS) entry which is preliminary data.</text>
</comment>